<dbReference type="KEGG" id="vei:Veis_3836"/>
<name>A1WPI8_VEREI</name>
<evidence type="ECO:0000256" key="2">
    <source>
        <dbReference type="ARBA" id="ARBA00022729"/>
    </source>
</evidence>
<accession>A1WPI8</accession>
<dbReference type="RefSeq" id="WP_011811533.1">
    <property type="nucleotide sequence ID" value="NC_008786.1"/>
</dbReference>
<organism evidence="5 6">
    <name type="scientific">Verminephrobacter eiseniae (strain EF01-2)</name>
    <dbReference type="NCBI Taxonomy" id="391735"/>
    <lineage>
        <taxon>Bacteria</taxon>
        <taxon>Pseudomonadati</taxon>
        <taxon>Pseudomonadota</taxon>
        <taxon>Betaproteobacteria</taxon>
        <taxon>Burkholderiales</taxon>
        <taxon>Comamonadaceae</taxon>
        <taxon>Verminephrobacter</taxon>
    </lineage>
</organism>
<dbReference type="EMBL" id="CP000542">
    <property type="protein sequence ID" value="ABM59545.1"/>
    <property type="molecule type" value="Genomic_DNA"/>
</dbReference>
<dbReference type="Gene3D" id="3.40.50.2300">
    <property type="match status" value="2"/>
</dbReference>
<comment type="similarity">
    <text evidence="1">Belongs to the leucine-binding protein family.</text>
</comment>
<evidence type="ECO:0000313" key="6">
    <source>
        <dbReference type="Proteomes" id="UP000000374"/>
    </source>
</evidence>
<evidence type="ECO:0000259" key="4">
    <source>
        <dbReference type="Pfam" id="PF13458"/>
    </source>
</evidence>
<evidence type="ECO:0000256" key="1">
    <source>
        <dbReference type="ARBA" id="ARBA00010062"/>
    </source>
</evidence>
<dbReference type="PANTHER" id="PTHR30483:SF6">
    <property type="entry name" value="PERIPLASMIC BINDING PROTEIN OF ABC TRANSPORTER FOR NATURAL AMINO ACIDS"/>
    <property type="match status" value="1"/>
</dbReference>
<dbReference type="STRING" id="391735.Veis_3836"/>
<proteinExistence type="inferred from homology"/>
<keyword evidence="5" id="KW-0675">Receptor</keyword>
<dbReference type="GeneID" id="76462197"/>
<dbReference type="PANTHER" id="PTHR30483">
    <property type="entry name" value="LEUCINE-SPECIFIC-BINDING PROTEIN"/>
    <property type="match status" value="1"/>
</dbReference>
<dbReference type="InterPro" id="IPR028081">
    <property type="entry name" value="Leu-bd"/>
</dbReference>
<dbReference type="SUPFAM" id="SSF53822">
    <property type="entry name" value="Periplasmic binding protein-like I"/>
    <property type="match status" value="1"/>
</dbReference>
<dbReference type="InterPro" id="IPR028082">
    <property type="entry name" value="Peripla_BP_I"/>
</dbReference>
<reference evidence="6" key="1">
    <citation type="submission" date="2006-12" db="EMBL/GenBank/DDBJ databases">
        <title>Complete sequence of chromosome 1 of Verminephrobacter eiseniae EF01-2.</title>
        <authorList>
            <person name="Copeland A."/>
            <person name="Lucas S."/>
            <person name="Lapidus A."/>
            <person name="Barry K."/>
            <person name="Detter J.C."/>
            <person name="Glavina del Rio T."/>
            <person name="Dalin E."/>
            <person name="Tice H."/>
            <person name="Pitluck S."/>
            <person name="Chertkov O."/>
            <person name="Brettin T."/>
            <person name="Bruce D."/>
            <person name="Han C."/>
            <person name="Tapia R."/>
            <person name="Gilna P."/>
            <person name="Schmutz J."/>
            <person name="Larimer F."/>
            <person name="Land M."/>
            <person name="Hauser L."/>
            <person name="Kyrpides N."/>
            <person name="Kim E."/>
            <person name="Stahl D."/>
            <person name="Richardson P."/>
        </authorList>
    </citation>
    <scope>NUCLEOTIDE SEQUENCE [LARGE SCALE GENOMIC DNA]</scope>
    <source>
        <strain evidence="6">EF01-2</strain>
    </source>
</reference>
<keyword evidence="6" id="KW-1185">Reference proteome</keyword>
<dbReference type="eggNOG" id="COG0683">
    <property type="taxonomic scope" value="Bacteria"/>
</dbReference>
<dbReference type="AlphaFoldDB" id="A1WPI8"/>
<gene>
    <name evidence="5" type="ordered locus">Veis_3836</name>
</gene>
<dbReference type="HOGENOM" id="CLU_027128_6_2_4"/>
<sequence length="410" mass="44134">MAQRHGRHGLVAACMGLAGMTVALVAHAADKTLTVGVSDALSGGGAVYGVPELRAIELAVEEVNAAGGIPVGGDAYRLKTISYDDKADPTEATNVARKLLDRDGVKVLLGYCCSASGGAVASFMGREDALMLVGTAGARDITAAGNPNVFRTRPPGDYTGAAAGRYLYDKGVRTLGILGVRDVALFTQYREALIKRFEQAGGKVVALETFGGHDRDMTPQLTKLKRLDPDAVFISGYVEQAAFAYRQFKEIGMKMPRYGFSGGSERQFLKVASSEQMEGVTDLLSVEFSVQALGSENAKRFADAYKKKYGEEPTPNTAYAYDQVYVLRDALKSAQSTSDVKKLIAALRGLPVPKEVLLKYQPIDGKMFDGNGQAYISNGAFQWKQGQWQFLGELPSDAKAYSAYLRSLRK</sequence>
<feature type="signal peptide" evidence="3">
    <location>
        <begin position="1"/>
        <end position="28"/>
    </location>
</feature>
<dbReference type="Proteomes" id="UP000000374">
    <property type="component" value="Chromosome"/>
</dbReference>
<protein>
    <submittedName>
        <fullName evidence="5">Extracellular ligand-binding receptor</fullName>
    </submittedName>
</protein>
<dbReference type="Pfam" id="PF13458">
    <property type="entry name" value="Peripla_BP_6"/>
    <property type="match status" value="1"/>
</dbReference>
<dbReference type="CDD" id="cd06336">
    <property type="entry name" value="PBP1_ABC_ligand_binding-like"/>
    <property type="match status" value="1"/>
</dbReference>
<keyword evidence="2 3" id="KW-0732">Signal</keyword>
<evidence type="ECO:0000313" key="5">
    <source>
        <dbReference type="EMBL" id="ABM59545.1"/>
    </source>
</evidence>
<feature type="domain" description="Leucine-binding protein" evidence="4">
    <location>
        <begin position="32"/>
        <end position="354"/>
    </location>
</feature>
<dbReference type="InterPro" id="IPR051010">
    <property type="entry name" value="BCAA_transport"/>
</dbReference>
<feature type="chain" id="PRO_5002640771" evidence="3">
    <location>
        <begin position="29"/>
        <end position="410"/>
    </location>
</feature>
<evidence type="ECO:0000256" key="3">
    <source>
        <dbReference type="SAM" id="SignalP"/>
    </source>
</evidence>